<feature type="region of interest" description="Disordered" evidence="1">
    <location>
        <begin position="1"/>
        <end position="29"/>
    </location>
</feature>
<name>A0ABR1UJ23_9PEZI</name>
<feature type="region of interest" description="Disordered" evidence="1">
    <location>
        <begin position="68"/>
        <end position="95"/>
    </location>
</feature>
<dbReference type="EMBL" id="JAQQWM010000007">
    <property type="protein sequence ID" value="KAK8057859.1"/>
    <property type="molecule type" value="Genomic_DNA"/>
</dbReference>
<keyword evidence="3" id="KW-1185">Reference proteome</keyword>
<evidence type="ECO:0000313" key="3">
    <source>
        <dbReference type="Proteomes" id="UP001446871"/>
    </source>
</evidence>
<accession>A0ABR1UJ23</accession>
<evidence type="ECO:0000313" key="2">
    <source>
        <dbReference type="EMBL" id="KAK8057859.1"/>
    </source>
</evidence>
<gene>
    <name evidence="2" type="ORF">PG996_011796</name>
</gene>
<sequence>MTLPVWQPPAGTFDHHQTGHQRTKSARSYGTAPVAIGASVRSSLDTPGGSSIVAWVFRLDYVGEGQVSPALSASGLPSRGSLSPGPGLPTVDSGS</sequence>
<proteinExistence type="predicted"/>
<evidence type="ECO:0000256" key="1">
    <source>
        <dbReference type="SAM" id="MobiDB-lite"/>
    </source>
</evidence>
<organism evidence="2 3">
    <name type="scientific">Apiospora saccharicola</name>
    <dbReference type="NCBI Taxonomy" id="335842"/>
    <lineage>
        <taxon>Eukaryota</taxon>
        <taxon>Fungi</taxon>
        <taxon>Dikarya</taxon>
        <taxon>Ascomycota</taxon>
        <taxon>Pezizomycotina</taxon>
        <taxon>Sordariomycetes</taxon>
        <taxon>Xylariomycetidae</taxon>
        <taxon>Amphisphaeriales</taxon>
        <taxon>Apiosporaceae</taxon>
        <taxon>Apiospora</taxon>
    </lineage>
</organism>
<comment type="caution">
    <text evidence="2">The sequence shown here is derived from an EMBL/GenBank/DDBJ whole genome shotgun (WGS) entry which is preliminary data.</text>
</comment>
<protein>
    <submittedName>
        <fullName evidence="2">Uncharacterized protein</fullName>
    </submittedName>
</protein>
<feature type="compositionally biased region" description="Low complexity" evidence="1">
    <location>
        <begin position="70"/>
        <end position="89"/>
    </location>
</feature>
<reference evidence="2 3" key="1">
    <citation type="submission" date="2023-01" db="EMBL/GenBank/DDBJ databases">
        <title>Analysis of 21 Apiospora genomes using comparative genomics revels a genus with tremendous synthesis potential of carbohydrate active enzymes and secondary metabolites.</title>
        <authorList>
            <person name="Sorensen T."/>
        </authorList>
    </citation>
    <scope>NUCLEOTIDE SEQUENCE [LARGE SCALE GENOMIC DNA]</scope>
    <source>
        <strain evidence="2 3">CBS 83171</strain>
    </source>
</reference>
<dbReference type="Proteomes" id="UP001446871">
    <property type="component" value="Unassembled WGS sequence"/>
</dbReference>